<dbReference type="GO" id="GO:0016705">
    <property type="term" value="F:oxidoreductase activity, acting on paired donors, with incorporation or reduction of molecular oxygen"/>
    <property type="evidence" value="ECO:0007669"/>
    <property type="project" value="InterPro"/>
</dbReference>
<dbReference type="STRING" id="1867956.BJF95_12225"/>
<evidence type="ECO:0000313" key="9">
    <source>
        <dbReference type="EMBL" id="OLP47009.1"/>
    </source>
</evidence>
<evidence type="ECO:0000256" key="1">
    <source>
        <dbReference type="ARBA" id="ARBA00010617"/>
    </source>
</evidence>
<comment type="caution">
    <text evidence="9">The sequence shown here is derived from an EMBL/GenBank/DDBJ whole genome shotgun (WGS) entry which is preliminary data.</text>
</comment>
<sequence length="468" mass="52772">MYFGLYNPAPVIENQGDDFFEAAHPLPLKKDPNIMKIVLGARYSLIGNWVEEYYQSGLDTFKILGRQVVFANTPESVKYVFATKHDNYERKSPQMRRALELLLGDGLFISDGTTWQRRRPLVADIVAKKRLPEFAPSMEAVALALRDRWRVLPDDHEFEMVGEMAELTAEIISRAVFGRNLGAAAARQVIDGFTLYQKTIDSFNLGYFLGKDEGSALRLTPARRTAIHQVHKVIEDVVNAHLEGSGDAGSMVDLLVKRNKRNPELGLDVTALRNEAATIFMAGHETTATTLTWIWYLLANSPWVEEALHEELHRVCGNRPATLADLDQLDWCQAIVMEAMRLYPPVPLLPRQAKEADMIEDIAVEKGALIMIAPWLLHRAKDLWDRPTHFMPERFLNGAKPEPYSYIPFSAGPRICPGMNFGLAEAILCLAILAQNFKVRIRKGYKVNPVCRLTLRPEGGLPVTVVRR</sequence>
<dbReference type="GO" id="GO:0005506">
    <property type="term" value="F:iron ion binding"/>
    <property type="evidence" value="ECO:0007669"/>
    <property type="project" value="InterPro"/>
</dbReference>
<dbReference type="Proteomes" id="UP000186894">
    <property type="component" value="Unassembled WGS sequence"/>
</dbReference>
<dbReference type="GO" id="GO:0020037">
    <property type="term" value="F:heme binding"/>
    <property type="evidence" value="ECO:0007669"/>
    <property type="project" value="InterPro"/>
</dbReference>
<dbReference type="PRINTS" id="PR00385">
    <property type="entry name" value="P450"/>
</dbReference>
<gene>
    <name evidence="9" type="ORF">BJF95_12225</name>
</gene>
<evidence type="ECO:0000256" key="4">
    <source>
        <dbReference type="ARBA" id="ARBA00023002"/>
    </source>
</evidence>
<keyword evidence="6 8" id="KW-0503">Monooxygenase</keyword>
<dbReference type="InterPro" id="IPR002401">
    <property type="entry name" value="Cyt_P450_E_grp-I"/>
</dbReference>
<keyword evidence="2 7" id="KW-0349">Heme</keyword>
<proteinExistence type="inferred from homology"/>
<dbReference type="Gene3D" id="1.10.630.10">
    <property type="entry name" value="Cytochrome P450"/>
    <property type="match status" value="1"/>
</dbReference>
<evidence type="ECO:0000256" key="8">
    <source>
        <dbReference type="RuleBase" id="RU000461"/>
    </source>
</evidence>
<dbReference type="PANTHER" id="PTHR24291:SF50">
    <property type="entry name" value="BIFUNCTIONAL ALBAFLAVENONE MONOOXYGENASE_TERPENE SYNTHASE"/>
    <property type="match status" value="1"/>
</dbReference>
<dbReference type="Pfam" id="PF00067">
    <property type="entry name" value="p450"/>
    <property type="match status" value="1"/>
</dbReference>
<feature type="binding site" description="axial binding residue" evidence="7">
    <location>
        <position position="416"/>
    </location>
    <ligand>
        <name>heme</name>
        <dbReference type="ChEBI" id="CHEBI:30413"/>
    </ligand>
    <ligandPart>
        <name>Fe</name>
        <dbReference type="ChEBI" id="CHEBI:18248"/>
    </ligandPart>
</feature>
<dbReference type="InterPro" id="IPR001128">
    <property type="entry name" value="Cyt_P450"/>
</dbReference>
<dbReference type="EMBL" id="MKIM01000015">
    <property type="protein sequence ID" value="OLP47009.1"/>
    <property type="molecule type" value="Genomic_DNA"/>
</dbReference>
<dbReference type="PRINTS" id="PR00463">
    <property type="entry name" value="EP450I"/>
</dbReference>
<dbReference type="RefSeq" id="WP_075637432.1">
    <property type="nucleotide sequence ID" value="NZ_MKIM01000015.1"/>
</dbReference>
<dbReference type="GO" id="GO:0004497">
    <property type="term" value="F:monooxygenase activity"/>
    <property type="evidence" value="ECO:0007669"/>
    <property type="project" value="UniProtKB-KW"/>
</dbReference>
<dbReference type="InterPro" id="IPR036396">
    <property type="entry name" value="Cyt_P450_sf"/>
</dbReference>
<comment type="similarity">
    <text evidence="1 8">Belongs to the cytochrome P450 family.</text>
</comment>
<evidence type="ECO:0000313" key="10">
    <source>
        <dbReference type="Proteomes" id="UP000186894"/>
    </source>
</evidence>
<evidence type="ECO:0000256" key="5">
    <source>
        <dbReference type="ARBA" id="ARBA00023004"/>
    </source>
</evidence>
<keyword evidence="5 7" id="KW-0408">Iron</keyword>
<name>A0A1Q8ZY64_9HYPH</name>
<organism evidence="9 10">
    <name type="scientific">Rhizobium oryziradicis</name>
    <dbReference type="NCBI Taxonomy" id="1867956"/>
    <lineage>
        <taxon>Bacteria</taxon>
        <taxon>Pseudomonadati</taxon>
        <taxon>Pseudomonadota</taxon>
        <taxon>Alphaproteobacteria</taxon>
        <taxon>Hyphomicrobiales</taxon>
        <taxon>Rhizobiaceae</taxon>
        <taxon>Rhizobium/Agrobacterium group</taxon>
        <taxon>Rhizobium</taxon>
    </lineage>
</organism>
<keyword evidence="3 7" id="KW-0479">Metal-binding</keyword>
<reference evidence="9 10" key="1">
    <citation type="submission" date="2016-09" db="EMBL/GenBank/DDBJ databases">
        <title>Rhizobium oryziradicis sp. nov., isolated from the root of rice.</title>
        <authorList>
            <person name="Zhao J."/>
            <person name="Zhang X."/>
        </authorList>
    </citation>
    <scope>NUCLEOTIDE SEQUENCE [LARGE SCALE GENOMIC DNA]</scope>
    <source>
        <strain evidence="9 10">N19</strain>
    </source>
</reference>
<protein>
    <submittedName>
        <fullName evidence="9">Cytochrome P450</fullName>
    </submittedName>
</protein>
<evidence type="ECO:0000256" key="2">
    <source>
        <dbReference type="ARBA" id="ARBA00022617"/>
    </source>
</evidence>
<dbReference type="PANTHER" id="PTHR24291">
    <property type="entry name" value="CYTOCHROME P450 FAMILY 4"/>
    <property type="match status" value="1"/>
</dbReference>
<evidence type="ECO:0000256" key="6">
    <source>
        <dbReference type="ARBA" id="ARBA00023033"/>
    </source>
</evidence>
<keyword evidence="4 8" id="KW-0560">Oxidoreductase</keyword>
<dbReference type="SUPFAM" id="SSF48264">
    <property type="entry name" value="Cytochrome P450"/>
    <property type="match status" value="1"/>
</dbReference>
<evidence type="ECO:0000256" key="7">
    <source>
        <dbReference type="PIRSR" id="PIRSR602401-1"/>
    </source>
</evidence>
<dbReference type="AlphaFoldDB" id="A0A1Q8ZY64"/>
<dbReference type="InterPro" id="IPR050196">
    <property type="entry name" value="Cytochrome_P450_Monoox"/>
</dbReference>
<accession>A0A1Q8ZY64</accession>
<evidence type="ECO:0000256" key="3">
    <source>
        <dbReference type="ARBA" id="ARBA00022723"/>
    </source>
</evidence>
<comment type="cofactor">
    <cofactor evidence="7">
        <name>heme</name>
        <dbReference type="ChEBI" id="CHEBI:30413"/>
    </cofactor>
</comment>
<dbReference type="InterPro" id="IPR017972">
    <property type="entry name" value="Cyt_P450_CS"/>
</dbReference>
<keyword evidence="10" id="KW-1185">Reference proteome</keyword>
<dbReference type="OrthoDB" id="9764248at2"/>
<dbReference type="PROSITE" id="PS00086">
    <property type="entry name" value="CYTOCHROME_P450"/>
    <property type="match status" value="1"/>
</dbReference>